<dbReference type="Gene3D" id="3.30.1340.10">
    <property type="entry name" value="HPr-like"/>
    <property type="match status" value="1"/>
</dbReference>
<name>A0A2W1M168_9BACL</name>
<gene>
    <name evidence="2" type="ORF">DNH61_02035</name>
</gene>
<reference evidence="2 3" key="1">
    <citation type="submission" date="2018-06" db="EMBL/GenBank/DDBJ databases">
        <title>Paenibacillus imtechensis sp. nov.</title>
        <authorList>
            <person name="Pinnaka A.K."/>
            <person name="Singh H."/>
            <person name="Kaur M."/>
        </authorList>
    </citation>
    <scope>NUCLEOTIDE SEQUENCE [LARGE SCALE GENOMIC DNA]</scope>
    <source>
        <strain evidence="2 3">SMB1</strain>
    </source>
</reference>
<dbReference type="InterPro" id="IPR035895">
    <property type="entry name" value="HPr-like_sf"/>
</dbReference>
<evidence type="ECO:0000313" key="3">
    <source>
        <dbReference type="Proteomes" id="UP000249522"/>
    </source>
</evidence>
<dbReference type="Pfam" id="PF00381">
    <property type="entry name" value="PTS-HPr"/>
    <property type="match status" value="1"/>
</dbReference>
<dbReference type="AlphaFoldDB" id="A0A2W1M168"/>
<dbReference type="SUPFAM" id="SSF55594">
    <property type="entry name" value="HPr-like"/>
    <property type="match status" value="1"/>
</dbReference>
<keyword evidence="3" id="KW-1185">Reference proteome</keyword>
<protein>
    <submittedName>
        <fullName evidence="2">HPr family phosphocarrier protein</fullName>
    </submittedName>
</protein>
<dbReference type="Proteomes" id="UP000249522">
    <property type="component" value="Unassembled WGS sequence"/>
</dbReference>
<comment type="caution">
    <text evidence="2">The sequence shown here is derived from an EMBL/GenBank/DDBJ whole genome shotgun (WGS) entry which is preliminary data.</text>
</comment>
<sequence length="80" mass="8546">MGAIDTKTIVEINRTATQFSSSIVLRVGDRVIDVKSILGLSVSLVTGQAYKLDIHGPDEEEAKAAMAEVFAKNGLQAELN</sequence>
<dbReference type="RefSeq" id="WP_111145032.1">
    <property type="nucleotide sequence ID" value="NZ_QKRB01000010.1"/>
</dbReference>
<proteinExistence type="predicted"/>
<dbReference type="InterPro" id="IPR000032">
    <property type="entry name" value="HPr-like"/>
</dbReference>
<accession>A0A2W1M168</accession>
<organism evidence="2 3">
    <name type="scientific">Paenibacillus sambharensis</name>
    <dbReference type="NCBI Taxonomy" id="1803190"/>
    <lineage>
        <taxon>Bacteria</taxon>
        <taxon>Bacillati</taxon>
        <taxon>Bacillota</taxon>
        <taxon>Bacilli</taxon>
        <taxon>Bacillales</taxon>
        <taxon>Paenibacillaceae</taxon>
        <taxon>Paenibacillus</taxon>
    </lineage>
</organism>
<dbReference type="OrthoDB" id="2879525at2"/>
<evidence type="ECO:0000259" key="1">
    <source>
        <dbReference type="Pfam" id="PF00381"/>
    </source>
</evidence>
<feature type="domain" description="HPr" evidence="1">
    <location>
        <begin position="11"/>
        <end position="71"/>
    </location>
</feature>
<dbReference type="EMBL" id="QKRB01000010">
    <property type="protein sequence ID" value="PZD97671.1"/>
    <property type="molecule type" value="Genomic_DNA"/>
</dbReference>
<evidence type="ECO:0000313" key="2">
    <source>
        <dbReference type="EMBL" id="PZD97671.1"/>
    </source>
</evidence>